<dbReference type="EMBL" id="LFBV01000002">
    <property type="protein sequence ID" value="OKH94405.1"/>
    <property type="molecule type" value="Genomic_DNA"/>
</dbReference>
<dbReference type="Pfam" id="PF00264">
    <property type="entry name" value="Tyrosinase"/>
    <property type="match status" value="1"/>
</dbReference>
<evidence type="ECO:0000256" key="1">
    <source>
        <dbReference type="ARBA" id="ARBA00001973"/>
    </source>
</evidence>
<evidence type="ECO:0000259" key="7">
    <source>
        <dbReference type="PROSITE" id="PS00498"/>
    </source>
</evidence>
<evidence type="ECO:0000256" key="5">
    <source>
        <dbReference type="ARBA" id="ARBA00023008"/>
    </source>
</evidence>
<dbReference type="PROSITE" id="PS00497">
    <property type="entry name" value="TYROSINASE_1"/>
    <property type="match status" value="1"/>
</dbReference>
<dbReference type="Gene3D" id="1.10.1280.10">
    <property type="entry name" value="Di-copper center containing domain from catechol oxidase"/>
    <property type="match status" value="1"/>
</dbReference>
<feature type="domain" description="Tyrosinase copper-binding" evidence="6">
    <location>
        <begin position="54"/>
        <end position="71"/>
    </location>
</feature>
<evidence type="ECO:0000256" key="3">
    <source>
        <dbReference type="ARBA" id="ARBA00022723"/>
    </source>
</evidence>
<keyword evidence="3" id="KW-0479">Metal-binding</keyword>
<evidence type="ECO:0000256" key="2">
    <source>
        <dbReference type="ARBA" id="ARBA00009928"/>
    </source>
</evidence>
<reference evidence="8 9" key="1">
    <citation type="submission" date="2015-06" db="EMBL/GenBank/DDBJ databases">
        <title>Cloning and characterization of the uncialamcin biosynthetic gene cluster.</title>
        <authorList>
            <person name="Yan X."/>
            <person name="Huang T."/>
            <person name="Ge H."/>
            <person name="Shen B."/>
        </authorList>
    </citation>
    <scope>NUCLEOTIDE SEQUENCE [LARGE SCALE GENOMIC DNA]</scope>
    <source>
        <strain evidence="8 9">DCA2648</strain>
    </source>
</reference>
<dbReference type="Proteomes" id="UP000186455">
    <property type="component" value="Unassembled WGS sequence"/>
</dbReference>
<evidence type="ECO:0000313" key="8">
    <source>
        <dbReference type="EMBL" id="OKH94405.1"/>
    </source>
</evidence>
<dbReference type="PANTHER" id="PTHR11474">
    <property type="entry name" value="TYROSINASE FAMILY MEMBER"/>
    <property type="match status" value="1"/>
</dbReference>
<dbReference type="PRINTS" id="PR00092">
    <property type="entry name" value="TYROSINASE"/>
</dbReference>
<dbReference type="InterPro" id="IPR050316">
    <property type="entry name" value="Tyrosinase/Hemocyanin"/>
</dbReference>
<dbReference type="PROSITE" id="PS00498">
    <property type="entry name" value="TYROSINASE_2"/>
    <property type="match status" value="1"/>
</dbReference>
<dbReference type="PANTHER" id="PTHR11474:SF126">
    <property type="entry name" value="TYROSINASE-LIKE PROTEIN TYR-1-RELATED"/>
    <property type="match status" value="1"/>
</dbReference>
<accession>A0A1Q4V9C0</accession>
<comment type="similarity">
    <text evidence="2">Belongs to the tyrosinase family.</text>
</comment>
<dbReference type="AlphaFoldDB" id="A0A1Q4V9C0"/>
<dbReference type="GO" id="GO:0046872">
    <property type="term" value="F:metal ion binding"/>
    <property type="evidence" value="ECO:0007669"/>
    <property type="project" value="UniProtKB-KW"/>
</dbReference>
<evidence type="ECO:0000259" key="6">
    <source>
        <dbReference type="PROSITE" id="PS00497"/>
    </source>
</evidence>
<dbReference type="SUPFAM" id="SSF48056">
    <property type="entry name" value="Di-copper centre-containing domain"/>
    <property type="match status" value="1"/>
</dbReference>
<comment type="caution">
    <text evidence="8">The sequence shown here is derived from an EMBL/GenBank/DDBJ whole genome shotgun (WGS) entry which is preliminary data.</text>
</comment>
<keyword evidence="5" id="KW-0186">Copper</keyword>
<sequence>MTVRKNQANLTPAEKRAFVNAVVELKRRGRYDPFVTTHREIFISDMTGPIRQGHESPSFLPWHRQYLIDFERALQSINPNVSIPYWDWTRDRTPTSSLWSANFLGGNGRRPDGQVMNGPFAHSNGNWSITVQDDTAPFLRRAMAPTGMPLPTRAELNTVLAVTPYDTTPWDFTAPGFRNSLEGGAGPGLHNRVHNWVGGQMLQSVSPNDPVFWLHHCFVDKIWADWQRRHPQHSYLPAVSTTGVVALNQAMAPWNNVTPAAMLDHTRFYTYA</sequence>
<keyword evidence="4" id="KW-0560">Oxidoreductase</keyword>
<proteinExistence type="inferred from homology"/>
<feature type="domain" description="Tyrosinase copper-binding" evidence="7">
    <location>
        <begin position="209"/>
        <end position="220"/>
    </location>
</feature>
<protein>
    <submittedName>
        <fullName evidence="8">Tyrosinase</fullName>
    </submittedName>
</protein>
<name>A0A1Q4V9C0_9ACTN</name>
<comment type="cofactor">
    <cofactor evidence="1">
        <name>Cu(2+)</name>
        <dbReference type="ChEBI" id="CHEBI:29036"/>
    </cofactor>
</comment>
<evidence type="ECO:0000256" key="4">
    <source>
        <dbReference type="ARBA" id="ARBA00023002"/>
    </source>
</evidence>
<dbReference type="STRING" id="1048205.AB852_08830"/>
<dbReference type="GO" id="GO:0016491">
    <property type="term" value="F:oxidoreductase activity"/>
    <property type="evidence" value="ECO:0007669"/>
    <property type="project" value="UniProtKB-KW"/>
</dbReference>
<evidence type="ECO:0000313" key="9">
    <source>
        <dbReference type="Proteomes" id="UP000186455"/>
    </source>
</evidence>
<dbReference type="InterPro" id="IPR008922">
    <property type="entry name" value="Di-copper_centre_dom_sf"/>
</dbReference>
<keyword evidence="9" id="KW-1185">Reference proteome</keyword>
<organism evidence="8 9">
    <name type="scientific">Streptomyces uncialis</name>
    <dbReference type="NCBI Taxonomy" id="1048205"/>
    <lineage>
        <taxon>Bacteria</taxon>
        <taxon>Bacillati</taxon>
        <taxon>Actinomycetota</taxon>
        <taxon>Actinomycetes</taxon>
        <taxon>Kitasatosporales</taxon>
        <taxon>Streptomycetaceae</taxon>
        <taxon>Streptomyces</taxon>
    </lineage>
</organism>
<gene>
    <name evidence="8" type="ORF">AB852_08830</name>
</gene>
<dbReference type="RefSeq" id="WP_073785867.1">
    <property type="nucleotide sequence ID" value="NZ_JBITDR010000006.1"/>
</dbReference>
<dbReference type="InterPro" id="IPR002227">
    <property type="entry name" value="Tyrosinase_Cu-bd"/>
</dbReference>